<feature type="transmembrane region" description="Helical" evidence="1">
    <location>
        <begin position="64"/>
        <end position="82"/>
    </location>
</feature>
<protein>
    <submittedName>
        <fullName evidence="2">DUF2752 domain-containing protein</fullName>
    </submittedName>
</protein>
<evidence type="ECO:0000256" key="1">
    <source>
        <dbReference type="SAM" id="Phobius"/>
    </source>
</evidence>
<keyword evidence="1" id="KW-1133">Transmembrane helix</keyword>
<evidence type="ECO:0000313" key="3">
    <source>
        <dbReference type="Proteomes" id="UP001589654"/>
    </source>
</evidence>
<sequence length="95" mass="10738">MKKSFPTELILWSIALLGILWIDPMATHSFSLCPIHGLGGDWCPGCGLGRAMKLMIMGKWGTSWEMHPLAGFAWSVLLIRIFQLIKQLKTKQYYG</sequence>
<reference evidence="2 3" key="1">
    <citation type="submission" date="2024-09" db="EMBL/GenBank/DDBJ databases">
        <authorList>
            <person name="Sun Q."/>
            <person name="Mori K."/>
        </authorList>
    </citation>
    <scope>NUCLEOTIDE SEQUENCE [LARGE SCALE GENOMIC DNA]</scope>
    <source>
        <strain evidence="2 3">CECT 7682</strain>
    </source>
</reference>
<organism evidence="2 3">
    <name type="scientific">Echinicola jeungdonensis</name>
    <dbReference type="NCBI Taxonomy" id="709343"/>
    <lineage>
        <taxon>Bacteria</taxon>
        <taxon>Pseudomonadati</taxon>
        <taxon>Bacteroidota</taxon>
        <taxon>Cytophagia</taxon>
        <taxon>Cytophagales</taxon>
        <taxon>Cyclobacteriaceae</taxon>
        <taxon>Echinicola</taxon>
    </lineage>
</organism>
<gene>
    <name evidence="2" type="ORF">ACFFUR_12245</name>
</gene>
<dbReference type="Pfam" id="PF10825">
    <property type="entry name" value="DUF2752"/>
    <property type="match status" value="1"/>
</dbReference>
<dbReference type="EMBL" id="JBHMEW010000062">
    <property type="protein sequence ID" value="MFB9212580.1"/>
    <property type="molecule type" value="Genomic_DNA"/>
</dbReference>
<keyword evidence="1" id="KW-0812">Transmembrane</keyword>
<dbReference type="Proteomes" id="UP001589654">
    <property type="component" value="Unassembled WGS sequence"/>
</dbReference>
<dbReference type="InterPro" id="IPR021215">
    <property type="entry name" value="DUF2752"/>
</dbReference>
<keyword evidence="1" id="KW-0472">Membrane</keyword>
<proteinExistence type="predicted"/>
<evidence type="ECO:0000313" key="2">
    <source>
        <dbReference type="EMBL" id="MFB9212580.1"/>
    </source>
</evidence>
<keyword evidence="3" id="KW-1185">Reference proteome</keyword>
<accession>A0ABV5J6Y2</accession>
<name>A0ABV5J6Y2_9BACT</name>
<comment type="caution">
    <text evidence="2">The sequence shown here is derived from an EMBL/GenBank/DDBJ whole genome shotgun (WGS) entry which is preliminary data.</text>
</comment>